<reference evidence="2 3" key="1">
    <citation type="submission" date="2020-08" db="EMBL/GenBank/DDBJ databases">
        <title>Genomic Encyclopedia of Type Strains, Phase IV (KMG-IV): sequencing the most valuable type-strain genomes for metagenomic binning, comparative biology and taxonomic classification.</title>
        <authorList>
            <person name="Goeker M."/>
        </authorList>
    </citation>
    <scope>NUCLEOTIDE SEQUENCE [LARGE SCALE GENOMIC DNA]</scope>
    <source>
        <strain evidence="2 3">DSM 27203</strain>
    </source>
</reference>
<dbReference type="InterPro" id="IPR007111">
    <property type="entry name" value="NACHT_NTPase"/>
</dbReference>
<dbReference type="InterPro" id="IPR027417">
    <property type="entry name" value="P-loop_NTPase"/>
</dbReference>
<comment type="caution">
    <text evidence="2">The sequence shown here is derived from an EMBL/GenBank/DDBJ whole genome shotgun (WGS) entry which is preliminary data.</text>
</comment>
<dbReference type="AlphaFoldDB" id="A0A840YZP9"/>
<proteinExistence type="predicted"/>
<dbReference type="PROSITE" id="PS50837">
    <property type="entry name" value="NACHT"/>
    <property type="match status" value="1"/>
</dbReference>
<name>A0A840YZP9_9SPHN</name>
<evidence type="ECO:0000313" key="2">
    <source>
        <dbReference type="EMBL" id="MBB5719291.1"/>
    </source>
</evidence>
<sequence length="807" mass="90774">MATFDLENPKPLSGDALRDEAANLLSVRYGRPVREEIVLGKKVDLHFVKSEFGKTTRIFVEAKDYAKPLSRKQVNEIWTDYSGLIDRHQPAFLLLVTRHGLAPAAQTYVSTEQSALRHQTIWELENETLGLTEYIRSLTSLFDDDGLSRYYIESVGRRIAYDDAHARSQDSESIRLFDALQEWIASPDQRPVAVLGGYGAGKTSLARRLVAAQARAALADPLARRPVLIRLGELSRYASIEGLLGGMFTFDFPVDGFNVRRFLDLNAKGRLLIVLDGFDEMKHAMSWADFRHQISDLNRFTGGAAKVILLGRPSAFTSTEEHFHVLRGLKKWDGGYRRLPDWPDFVEFELCEFTRQERSAFVAGYLTHRASLGPQTDVGNGSWVRGRVQEVDRLADADPDLFSKPVHAKILVDMAADPHVNLSRFADGITRWGLYEVFFQSLVERETGKTARRPIAEAARLEFLREVAFWLWTERGGATSFAAADLPDRLLESLPQGDAADIDALKREYLTGSFLEKKSGDIYYFGHRSFAEYLVAERMLAKTPSPSDQSTYSSLVRDGVLTFLKEAPDRERFRAWLETISSPQGDINVEYFVFLGYALGGRDELANALVDTSIWQPVLDVFEPDMTLNGHAPHRILAAMQTENNNLFFLLLSLLLYQAPRLNGRQVDYVSMIAAALLDRVFIRATIDETSRKASVEADGNDARQLAQIVVPEIESGLADRQLVFRGDALLREKTEKLRQVGVDLTFHPPAQVLGLPQEARLSWSTVLGHMSRQGRDAATRYFRVAHSMSGVFTRNVKPPSRAVRRA</sequence>
<dbReference type="Proteomes" id="UP000554342">
    <property type="component" value="Unassembled WGS sequence"/>
</dbReference>
<evidence type="ECO:0000259" key="1">
    <source>
        <dbReference type="PROSITE" id="PS50837"/>
    </source>
</evidence>
<protein>
    <recommendedName>
        <fullName evidence="1">NACHT domain-containing protein</fullName>
    </recommendedName>
</protein>
<dbReference type="RefSeq" id="WP_184003924.1">
    <property type="nucleotide sequence ID" value="NZ_BAABIF010000001.1"/>
</dbReference>
<keyword evidence="3" id="KW-1185">Reference proteome</keyword>
<organism evidence="2 3">
    <name type="scientific">Stakelama sediminis</name>
    <dbReference type="NCBI Taxonomy" id="463200"/>
    <lineage>
        <taxon>Bacteria</taxon>
        <taxon>Pseudomonadati</taxon>
        <taxon>Pseudomonadota</taxon>
        <taxon>Alphaproteobacteria</taxon>
        <taxon>Sphingomonadales</taxon>
        <taxon>Sphingomonadaceae</taxon>
        <taxon>Stakelama</taxon>
    </lineage>
</organism>
<dbReference type="Gene3D" id="3.40.50.300">
    <property type="entry name" value="P-loop containing nucleotide triphosphate hydrolases"/>
    <property type="match status" value="1"/>
</dbReference>
<evidence type="ECO:0000313" key="3">
    <source>
        <dbReference type="Proteomes" id="UP000554342"/>
    </source>
</evidence>
<gene>
    <name evidence="2" type="ORF">FHR23_002232</name>
</gene>
<dbReference type="EMBL" id="JACIJI010000004">
    <property type="protein sequence ID" value="MBB5719291.1"/>
    <property type="molecule type" value="Genomic_DNA"/>
</dbReference>
<accession>A0A840YZP9</accession>
<feature type="domain" description="NACHT" evidence="1">
    <location>
        <begin position="190"/>
        <end position="281"/>
    </location>
</feature>
<dbReference type="SUPFAM" id="SSF52540">
    <property type="entry name" value="P-loop containing nucleoside triphosphate hydrolases"/>
    <property type="match status" value="1"/>
</dbReference>